<evidence type="ECO:0000259" key="7">
    <source>
        <dbReference type="Pfam" id="PF04082"/>
    </source>
</evidence>
<feature type="region of interest" description="Disordered" evidence="6">
    <location>
        <begin position="1"/>
        <end position="41"/>
    </location>
</feature>
<keyword evidence="2" id="KW-0479">Metal-binding</keyword>
<evidence type="ECO:0000256" key="4">
    <source>
        <dbReference type="ARBA" id="ARBA00023163"/>
    </source>
</evidence>
<keyword evidence="4" id="KW-0804">Transcription</keyword>
<dbReference type="EMBL" id="JADGJD010001277">
    <property type="protein sequence ID" value="KAJ3044676.1"/>
    <property type="molecule type" value="Genomic_DNA"/>
</dbReference>
<comment type="caution">
    <text evidence="8">The sequence shown here is derived from an EMBL/GenBank/DDBJ whole genome shotgun (WGS) entry which is preliminary data.</text>
</comment>
<dbReference type="GO" id="GO:0003677">
    <property type="term" value="F:DNA binding"/>
    <property type="evidence" value="ECO:0007669"/>
    <property type="project" value="InterPro"/>
</dbReference>
<evidence type="ECO:0000256" key="1">
    <source>
        <dbReference type="ARBA" id="ARBA00004123"/>
    </source>
</evidence>
<evidence type="ECO:0000256" key="6">
    <source>
        <dbReference type="SAM" id="MobiDB-lite"/>
    </source>
</evidence>
<evidence type="ECO:0000256" key="5">
    <source>
        <dbReference type="ARBA" id="ARBA00023242"/>
    </source>
</evidence>
<dbReference type="Pfam" id="PF04082">
    <property type="entry name" value="Fungal_trans"/>
    <property type="match status" value="1"/>
</dbReference>
<gene>
    <name evidence="8" type="ORF">HK097_001396</name>
</gene>
<protein>
    <recommendedName>
        <fullName evidence="7">Xylanolytic transcriptional activator regulatory domain-containing protein</fullName>
    </recommendedName>
</protein>
<dbReference type="GO" id="GO:0006351">
    <property type="term" value="P:DNA-templated transcription"/>
    <property type="evidence" value="ECO:0007669"/>
    <property type="project" value="InterPro"/>
</dbReference>
<reference evidence="8" key="1">
    <citation type="submission" date="2020-05" db="EMBL/GenBank/DDBJ databases">
        <title>Phylogenomic resolution of chytrid fungi.</title>
        <authorList>
            <person name="Stajich J.E."/>
            <person name="Amses K."/>
            <person name="Simmons R."/>
            <person name="Seto K."/>
            <person name="Myers J."/>
            <person name="Bonds A."/>
            <person name="Quandt C.A."/>
            <person name="Barry K."/>
            <person name="Liu P."/>
            <person name="Grigoriev I."/>
            <person name="Longcore J.E."/>
            <person name="James T.Y."/>
        </authorList>
    </citation>
    <scope>NUCLEOTIDE SEQUENCE</scope>
    <source>
        <strain evidence="8">JEL0318</strain>
    </source>
</reference>
<comment type="subcellular location">
    <subcellularLocation>
        <location evidence="1">Nucleus</location>
    </subcellularLocation>
</comment>
<feature type="region of interest" description="Disordered" evidence="6">
    <location>
        <begin position="98"/>
        <end position="136"/>
    </location>
</feature>
<evidence type="ECO:0000256" key="2">
    <source>
        <dbReference type="ARBA" id="ARBA00022723"/>
    </source>
</evidence>
<dbReference type="PANTHER" id="PTHR47338">
    <property type="entry name" value="ZN(II)2CYS6 TRANSCRIPTION FACTOR (EUROFUNG)-RELATED"/>
    <property type="match status" value="1"/>
</dbReference>
<feature type="domain" description="Xylanolytic transcriptional activator regulatory" evidence="7">
    <location>
        <begin position="168"/>
        <end position="444"/>
    </location>
</feature>
<name>A0AAD5SCE6_9FUNG</name>
<sequence length="479" mass="53530">MDKASSNESEGNSHQASQVHKPLSTVIPRKKASSACGRESVMGHDLPVERASREGFVALGVQLLQPTKSQTKEKGPRAAYLESLRQRIHVLEQALHDQAPTEGDSPELPHILPPAPTKTRPDNGPRYHPPSISPTISIPRPLPQVTTFLAAVAANPIAFPKITLDLCNQFFDNFYMQGWACFMHRAYVMQNLPAIPTYIVQAMCAIGARYTRIPEVVEQTELPYQRGEPWCEAARRDMIRLVDEPSVDGCGGLVLMGYAAATSLRRLQRSIMYQHMAQRMAIHLRMNIDPDTPQSHTPPSTESWLEREKRRRIWWSVKFLERILVASGRIDYQAAQFANEQNDNVRVPAPEALWEAADPVSGELPNASLASYVSAGPSDAYQCTMSFLAYFGRPILRFRDLCATAEESGTNESISLLAAAENSELAMEYLPQLDQLDSSLQDWFHNLIPPIRNLENVRQFGSGSLALTNQYGERAPWLL</sequence>
<evidence type="ECO:0000256" key="3">
    <source>
        <dbReference type="ARBA" id="ARBA00023015"/>
    </source>
</evidence>
<feature type="compositionally biased region" description="Polar residues" evidence="6">
    <location>
        <begin position="1"/>
        <end position="18"/>
    </location>
</feature>
<dbReference type="InterPro" id="IPR050815">
    <property type="entry name" value="TF_fung"/>
</dbReference>
<evidence type="ECO:0000313" key="8">
    <source>
        <dbReference type="EMBL" id="KAJ3044676.1"/>
    </source>
</evidence>
<dbReference type="InterPro" id="IPR007219">
    <property type="entry name" value="XnlR_reg_dom"/>
</dbReference>
<keyword evidence="9" id="KW-1185">Reference proteome</keyword>
<dbReference type="CDD" id="cd12148">
    <property type="entry name" value="fungal_TF_MHR"/>
    <property type="match status" value="1"/>
</dbReference>
<keyword evidence="3" id="KW-0805">Transcription regulation</keyword>
<dbReference type="GO" id="GO:0000981">
    <property type="term" value="F:DNA-binding transcription factor activity, RNA polymerase II-specific"/>
    <property type="evidence" value="ECO:0007669"/>
    <property type="project" value="InterPro"/>
</dbReference>
<dbReference type="PANTHER" id="PTHR47338:SF5">
    <property type="entry name" value="ZN(II)2CYS6 TRANSCRIPTION FACTOR (EUROFUNG)"/>
    <property type="match status" value="1"/>
</dbReference>
<dbReference type="AlphaFoldDB" id="A0AAD5SCE6"/>
<dbReference type="Proteomes" id="UP001212841">
    <property type="component" value="Unassembled WGS sequence"/>
</dbReference>
<dbReference type="GO" id="GO:0008270">
    <property type="term" value="F:zinc ion binding"/>
    <property type="evidence" value="ECO:0007669"/>
    <property type="project" value="InterPro"/>
</dbReference>
<feature type="non-terminal residue" evidence="8">
    <location>
        <position position="479"/>
    </location>
</feature>
<organism evidence="8 9">
    <name type="scientific">Rhizophlyctis rosea</name>
    <dbReference type="NCBI Taxonomy" id="64517"/>
    <lineage>
        <taxon>Eukaryota</taxon>
        <taxon>Fungi</taxon>
        <taxon>Fungi incertae sedis</taxon>
        <taxon>Chytridiomycota</taxon>
        <taxon>Chytridiomycota incertae sedis</taxon>
        <taxon>Chytridiomycetes</taxon>
        <taxon>Rhizophlyctidales</taxon>
        <taxon>Rhizophlyctidaceae</taxon>
        <taxon>Rhizophlyctis</taxon>
    </lineage>
</organism>
<evidence type="ECO:0000313" key="9">
    <source>
        <dbReference type="Proteomes" id="UP001212841"/>
    </source>
</evidence>
<accession>A0AAD5SCE6</accession>
<dbReference type="GO" id="GO:0005634">
    <property type="term" value="C:nucleus"/>
    <property type="evidence" value="ECO:0007669"/>
    <property type="project" value="UniProtKB-SubCell"/>
</dbReference>
<proteinExistence type="predicted"/>
<keyword evidence="5" id="KW-0539">Nucleus</keyword>